<feature type="region of interest" description="Disordered" evidence="1">
    <location>
        <begin position="1"/>
        <end position="29"/>
    </location>
</feature>
<accession>A0AAV7MJX2</accession>
<keyword evidence="3" id="KW-1185">Reference proteome</keyword>
<gene>
    <name evidence="2" type="ORF">NDU88_001048</name>
</gene>
<feature type="compositionally biased region" description="Polar residues" evidence="1">
    <location>
        <begin position="10"/>
        <end position="23"/>
    </location>
</feature>
<dbReference type="EMBL" id="JANPWB010000013">
    <property type="protein sequence ID" value="KAJ1103627.1"/>
    <property type="molecule type" value="Genomic_DNA"/>
</dbReference>
<evidence type="ECO:0000313" key="2">
    <source>
        <dbReference type="EMBL" id="KAJ1103627.1"/>
    </source>
</evidence>
<dbReference type="AlphaFoldDB" id="A0AAV7MJX2"/>
<proteinExistence type="predicted"/>
<organism evidence="2 3">
    <name type="scientific">Pleurodeles waltl</name>
    <name type="common">Iberian ribbed newt</name>
    <dbReference type="NCBI Taxonomy" id="8319"/>
    <lineage>
        <taxon>Eukaryota</taxon>
        <taxon>Metazoa</taxon>
        <taxon>Chordata</taxon>
        <taxon>Craniata</taxon>
        <taxon>Vertebrata</taxon>
        <taxon>Euteleostomi</taxon>
        <taxon>Amphibia</taxon>
        <taxon>Batrachia</taxon>
        <taxon>Caudata</taxon>
        <taxon>Salamandroidea</taxon>
        <taxon>Salamandridae</taxon>
        <taxon>Pleurodelinae</taxon>
        <taxon>Pleurodeles</taxon>
    </lineage>
</organism>
<evidence type="ECO:0000313" key="3">
    <source>
        <dbReference type="Proteomes" id="UP001066276"/>
    </source>
</evidence>
<name>A0AAV7MJX2_PLEWA</name>
<sequence length="69" mass="7444">MDGAGASGNCPRTFSRQSSSLVKGNSEVGGSSEYIFHSVVEELRLGRAHPRSHRACFSVCSVVTWRACK</sequence>
<reference evidence="2" key="1">
    <citation type="journal article" date="2022" name="bioRxiv">
        <title>Sequencing and chromosome-scale assembly of the giantPleurodeles waltlgenome.</title>
        <authorList>
            <person name="Brown T."/>
            <person name="Elewa A."/>
            <person name="Iarovenko S."/>
            <person name="Subramanian E."/>
            <person name="Araus A.J."/>
            <person name="Petzold A."/>
            <person name="Susuki M."/>
            <person name="Suzuki K.-i.T."/>
            <person name="Hayashi T."/>
            <person name="Toyoda A."/>
            <person name="Oliveira C."/>
            <person name="Osipova E."/>
            <person name="Leigh N.D."/>
            <person name="Simon A."/>
            <person name="Yun M.H."/>
        </authorList>
    </citation>
    <scope>NUCLEOTIDE SEQUENCE</scope>
    <source>
        <strain evidence="2">20211129_DDA</strain>
        <tissue evidence="2">Liver</tissue>
    </source>
</reference>
<dbReference type="Proteomes" id="UP001066276">
    <property type="component" value="Chromosome 9"/>
</dbReference>
<evidence type="ECO:0000256" key="1">
    <source>
        <dbReference type="SAM" id="MobiDB-lite"/>
    </source>
</evidence>
<protein>
    <submittedName>
        <fullName evidence="2">Uncharacterized protein</fullName>
    </submittedName>
</protein>
<comment type="caution">
    <text evidence="2">The sequence shown here is derived from an EMBL/GenBank/DDBJ whole genome shotgun (WGS) entry which is preliminary data.</text>
</comment>